<gene>
    <name evidence="1" type="ORF">TVAG_008900</name>
</gene>
<dbReference type="KEGG" id="tva:4753646"/>
<dbReference type="InParanoid" id="A2FGT5"/>
<dbReference type="InterPro" id="IPR011989">
    <property type="entry name" value="ARM-like"/>
</dbReference>
<proteinExistence type="predicted"/>
<dbReference type="VEuPathDB" id="TrichDB:TVAGG3_0313690"/>
<evidence type="ECO:0000313" key="1">
    <source>
        <dbReference type="EMBL" id="EAX95879.1"/>
    </source>
</evidence>
<evidence type="ECO:0000313" key="2">
    <source>
        <dbReference type="Proteomes" id="UP000001542"/>
    </source>
</evidence>
<sequence>MLASMFVNTVEIDESFGTYKLPSIILTIATSGDSQLETSALTLLVNIFASKQPYYRDYFSPEDMQLLFDFIIKNRINKTNYVFKILLIIMDKNSDFSINYFANIPKETLVEASLAISRSAATDRYNESLMSNLIIRFIERVINIMPIEEYFETLGMIINDGLRFLDLTHPHMTDFFNLLDLISENENFKDLDSKYQFGYYINHNMFQIPDDLIIPALNVLAASSLSVDKIDINQLVNLCANSDVDIQQTAFFAIGKLIFNHSELAAKFYEVFSLDLLTNIESYSSKIKLEIIYIMTAFAIYCDSAARLEMIDAGLIDELLEYIELSDFSVEIANSLILLLKTKMDIDGAQVTLDFINEHDIIEILENINEESNDEKFHAEFDLFVSIFDPN</sequence>
<dbReference type="VEuPathDB" id="TrichDB:TVAG_008900"/>
<dbReference type="InterPro" id="IPR016024">
    <property type="entry name" value="ARM-type_fold"/>
</dbReference>
<dbReference type="Proteomes" id="UP000001542">
    <property type="component" value="Unassembled WGS sequence"/>
</dbReference>
<organism evidence="1 2">
    <name type="scientific">Trichomonas vaginalis (strain ATCC PRA-98 / G3)</name>
    <dbReference type="NCBI Taxonomy" id="412133"/>
    <lineage>
        <taxon>Eukaryota</taxon>
        <taxon>Metamonada</taxon>
        <taxon>Parabasalia</taxon>
        <taxon>Trichomonadida</taxon>
        <taxon>Trichomonadidae</taxon>
        <taxon>Trichomonas</taxon>
    </lineage>
</organism>
<name>A2FGT5_TRIV3</name>
<dbReference type="RefSeq" id="XP_001308809.1">
    <property type="nucleotide sequence ID" value="XM_001308808.1"/>
</dbReference>
<keyword evidence="2" id="KW-1185">Reference proteome</keyword>
<accession>A2FGT5</accession>
<dbReference type="SUPFAM" id="SSF48371">
    <property type="entry name" value="ARM repeat"/>
    <property type="match status" value="1"/>
</dbReference>
<dbReference type="AlphaFoldDB" id="A2FGT5"/>
<dbReference type="EMBL" id="DS113784">
    <property type="protein sequence ID" value="EAX95879.1"/>
    <property type="molecule type" value="Genomic_DNA"/>
</dbReference>
<dbReference type="Gene3D" id="1.25.10.10">
    <property type="entry name" value="Leucine-rich Repeat Variant"/>
    <property type="match status" value="1"/>
</dbReference>
<reference evidence="1" key="1">
    <citation type="submission" date="2006-10" db="EMBL/GenBank/DDBJ databases">
        <authorList>
            <person name="Amadeo P."/>
            <person name="Zhao Q."/>
            <person name="Wortman J."/>
            <person name="Fraser-Liggett C."/>
            <person name="Carlton J."/>
        </authorList>
    </citation>
    <scope>NUCLEOTIDE SEQUENCE</scope>
    <source>
        <strain evidence="1">G3</strain>
    </source>
</reference>
<dbReference type="SMR" id="A2FGT5"/>
<protein>
    <submittedName>
        <fullName evidence="1">Uncharacterized protein</fullName>
    </submittedName>
</protein>
<reference evidence="1" key="2">
    <citation type="journal article" date="2007" name="Science">
        <title>Draft genome sequence of the sexually transmitted pathogen Trichomonas vaginalis.</title>
        <authorList>
            <person name="Carlton J.M."/>
            <person name="Hirt R.P."/>
            <person name="Silva J.C."/>
            <person name="Delcher A.L."/>
            <person name="Schatz M."/>
            <person name="Zhao Q."/>
            <person name="Wortman J.R."/>
            <person name="Bidwell S.L."/>
            <person name="Alsmark U.C.M."/>
            <person name="Besteiro S."/>
            <person name="Sicheritz-Ponten T."/>
            <person name="Noel C.J."/>
            <person name="Dacks J.B."/>
            <person name="Foster P.G."/>
            <person name="Simillion C."/>
            <person name="Van de Peer Y."/>
            <person name="Miranda-Saavedra D."/>
            <person name="Barton G.J."/>
            <person name="Westrop G.D."/>
            <person name="Mueller S."/>
            <person name="Dessi D."/>
            <person name="Fiori P.L."/>
            <person name="Ren Q."/>
            <person name="Paulsen I."/>
            <person name="Zhang H."/>
            <person name="Bastida-Corcuera F.D."/>
            <person name="Simoes-Barbosa A."/>
            <person name="Brown M.T."/>
            <person name="Hayes R.D."/>
            <person name="Mukherjee M."/>
            <person name="Okumura C.Y."/>
            <person name="Schneider R."/>
            <person name="Smith A.J."/>
            <person name="Vanacova S."/>
            <person name="Villalvazo M."/>
            <person name="Haas B.J."/>
            <person name="Pertea M."/>
            <person name="Feldblyum T.V."/>
            <person name="Utterback T.R."/>
            <person name="Shu C.L."/>
            <person name="Osoegawa K."/>
            <person name="de Jong P.J."/>
            <person name="Hrdy I."/>
            <person name="Horvathova L."/>
            <person name="Zubacova Z."/>
            <person name="Dolezal P."/>
            <person name="Malik S.B."/>
            <person name="Logsdon J.M. Jr."/>
            <person name="Henze K."/>
            <person name="Gupta A."/>
            <person name="Wang C.C."/>
            <person name="Dunne R.L."/>
            <person name="Upcroft J.A."/>
            <person name="Upcroft P."/>
            <person name="White O."/>
            <person name="Salzberg S.L."/>
            <person name="Tang P."/>
            <person name="Chiu C.-H."/>
            <person name="Lee Y.-S."/>
            <person name="Embley T.M."/>
            <person name="Coombs G.H."/>
            <person name="Mottram J.C."/>
            <person name="Tachezy J."/>
            <person name="Fraser-Liggett C.M."/>
            <person name="Johnson P.J."/>
        </authorList>
    </citation>
    <scope>NUCLEOTIDE SEQUENCE [LARGE SCALE GENOMIC DNA]</scope>
    <source>
        <strain evidence="1">G3</strain>
    </source>
</reference>